<dbReference type="InterPro" id="IPR016166">
    <property type="entry name" value="FAD-bd_PCMH"/>
</dbReference>
<dbReference type="InterPro" id="IPR006094">
    <property type="entry name" value="Oxid_FAD_bind_N"/>
</dbReference>
<evidence type="ECO:0000259" key="6">
    <source>
        <dbReference type="PROSITE" id="PS51387"/>
    </source>
</evidence>
<dbReference type="PANTHER" id="PTHR42973">
    <property type="entry name" value="BINDING OXIDOREDUCTASE, PUTATIVE (AFU_ORTHOLOGUE AFUA_1G17690)-RELATED"/>
    <property type="match status" value="1"/>
</dbReference>
<dbReference type="InterPro" id="IPR050416">
    <property type="entry name" value="FAD-linked_Oxidoreductase"/>
</dbReference>
<evidence type="ECO:0000256" key="2">
    <source>
        <dbReference type="ARBA" id="ARBA00005466"/>
    </source>
</evidence>
<comment type="cofactor">
    <cofactor evidence="1">
        <name>FAD</name>
        <dbReference type="ChEBI" id="CHEBI:57692"/>
    </cofactor>
</comment>
<sequence>MSELNSIAPRYLRPGDPGYDDAVLTAVGAGTPALVAVPQTVEQVADAVRRAVSESLPVTVRGGGHSMAGLTRAGEGLLIDMRALDTVERDGDSTLVRIGGGATWGPVARRLGALGLALTAGDTASVGVGGLTLGGGIGWMVRRFGLAIDSLVGAQLVTAEGELVETSESRRPELFWALRGGGGGFGVVTRFDFVAHPVDRVRFGTVTFALPDPDEAIRIVRAWQDAQCDADERLTSVLSLLPAMGEQPPLAMLQLCAVDVDDDGEAEALLAPLLQVGSLLGSDVSARPYAEVLVDAELPVPSAAQRNVLLGRLGERELSALRTAVETGELMLSFRALGGAFARVEPDATAFAFRDAQSMLVVTRMLDDDTDAVTEDERLPGWREIAACGIGAYANFLDTADAADARRCFPAATAQRLAAVKAEYDPTDVFSHVIGRA</sequence>
<keyword evidence="8" id="KW-1185">Reference proteome</keyword>
<dbReference type="Proteomes" id="UP000196778">
    <property type="component" value="Unassembled WGS sequence"/>
</dbReference>
<dbReference type="PANTHER" id="PTHR42973:SF39">
    <property type="entry name" value="FAD-BINDING PCMH-TYPE DOMAIN-CONTAINING PROTEIN"/>
    <property type="match status" value="1"/>
</dbReference>
<keyword evidence="4" id="KW-0274">FAD</keyword>
<feature type="domain" description="FAD-binding PCMH-type" evidence="6">
    <location>
        <begin position="28"/>
        <end position="198"/>
    </location>
</feature>
<dbReference type="Gene3D" id="3.40.462.20">
    <property type="match status" value="1"/>
</dbReference>
<reference evidence="8" key="1">
    <citation type="submission" date="2017-02" db="EMBL/GenBank/DDBJ databases">
        <authorList>
            <person name="Dridi B."/>
        </authorList>
    </citation>
    <scope>NUCLEOTIDE SEQUENCE [LARGE SCALE GENOMIC DNA]</scope>
    <source>
        <strain evidence="8">EB411</strain>
    </source>
</reference>
<dbReference type="Gene3D" id="3.30.465.10">
    <property type="match status" value="1"/>
</dbReference>
<protein>
    <submittedName>
        <fullName evidence="7">FAD linked oxidase-like protein</fullName>
    </submittedName>
</protein>
<evidence type="ECO:0000313" key="8">
    <source>
        <dbReference type="Proteomes" id="UP000196778"/>
    </source>
</evidence>
<dbReference type="RefSeq" id="WP_087136083.1">
    <property type="nucleotide sequence ID" value="NZ_FUKR01000014.1"/>
</dbReference>
<dbReference type="SUPFAM" id="SSF56176">
    <property type="entry name" value="FAD-binding/transporter-associated domain-like"/>
    <property type="match status" value="1"/>
</dbReference>
<name>A0A1R4IKZ0_9MICO</name>
<keyword evidence="3" id="KW-0285">Flavoprotein</keyword>
<proteinExistence type="inferred from homology"/>
<organism evidence="7 8">
    <name type="scientific">Mycetocola reblochoni REB411</name>
    <dbReference type="NCBI Taxonomy" id="1255698"/>
    <lineage>
        <taxon>Bacteria</taxon>
        <taxon>Bacillati</taxon>
        <taxon>Actinomycetota</taxon>
        <taxon>Actinomycetes</taxon>
        <taxon>Micrococcales</taxon>
        <taxon>Microbacteriaceae</taxon>
        <taxon>Mycetocola</taxon>
    </lineage>
</organism>
<comment type="similarity">
    <text evidence="2">Belongs to the oxygen-dependent FAD-linked oxidoreductase family.</text>
</comment>
<dbReference type="AlphaFoldDB" id="A0A1R4IKZ0"/>
<dbReference type="Gene3D" id="3.30.43.10">
    <property type="entry name" value="Uridine Diphospho-n-acetylenolpyruvylglucosamine Reductase, domain 2"/>
    <property type="match status" value="1"/>
</dbReference>
<evidence type="ECO:0000256" key="1">
    <source>
        <dbReference type="ARBA" id="ARBA00001974"/>
    </source>
</evidence>
<dbReference type="GO" id="GO:0016491">
    <property type="term" value="F:oxidoreductase activity"/>
    <property type="evidence" value="ECO:0007669"/>
    <property type="project" value="UniProtKB-KW"/>
</dbReference>
<evidence type="ECO:0000256" key="4">
    <source>
        <dbReference type="ARBA" id="ARBA00022827"/>
    </source>
</evidence>
<dbReference type="InterPro" id="IPR016167">
    <property type="entry name" value="FAD-bd_PCMH_sub1"/>
</dbReference>
<dbReference type="InterPro" id="IPR036318">
    <property type="entry name" value="FAD-bd_PCMH-like_sf"/>
</dbReference>
<dbReference type="GO" id="GO:0071949">
    <property type="term" value="F:FAD binding"/>
    <property type="evidence" value="ECO:0007669"/>
    <property type="project" value="InterPro"/>
</dbReference>
<accession>A0A1R4IKZ0</accession>
<evidence type="ECO:0000256" key="5">
    <source>
        <dbReference type="ARBA" id="ARBA00023002"/>
    </source>
</evidence>
<dbReference type="OrthoDB" id="9775082at2"/>
<dbReference type="PROSITE" id="PS51387">
    <property type="entry name" value="FAD_PCMH"/>
    <property type="match status" value="1"/>
</dbReference>
<evidence type="ECO:0000256" key="3">
    <source>
        <dbReference type="ARBA" id="ARBA00022630"/>
    </source>
</evidence>
<dbReference type="EMBL" id="FUKR01000014">
    <property type="protein sequence ID" value="SJN20399.1"/>
    <property type="molecule type" value="Genomic_DNA"/>
</dbReference>
<evidence type="ECO:0000313" key="7">
    <source>
        <dbReference type="EMBL" id="SJN20399.1"/>
    </source>
</evidence>
<dbReference type="Pfam" id="PF01565">
    <property type="entry name" value="FAD_binding_4"/>
    <property type="match status" value="1"/>
</dbReference>
<dbReference type="InterPro" id="IPR016169">
    <property type="entry name" value="FAD-bd_PCMH_sub2"/>
</dbReference>
<keyword evidence="5" id="KW-0560">Oxidoreductase</keyword>
<gene>
    <name evidence="7" type="ORF">FM119_02300</name>
</gene>